<name>A0ACB5RBK4_9CLOT</name>
<organism evidence="1 2">
    <name type="scientific">Inconstantimicrobium mannanitabidum</name>
    <dbReference type="NCBI Taxonomy" id="1604901"/>
    <lineage>
        <taxon>Bacteria</taxon>
        <taxon>Bacillati</taxon>
        <taxon>Bacillota</taxon>
        <taxon>Clostridia</taxon>
        <taxon>Eubacteriales</taxon>
        <taxon>Clostridiaceae</taxon>
        <taxon>Inconstantimicrobium</taxon>
    </lineage>
</organism>
<evidence type="ECO:0000313" key="2">
    <source>
        <dbReference type="Proteomes" id="UP001058074"/>
    </source>
</evidence>
<protein>
    <submittedName>
        <fullName evidence="1">Uncharacterized protein</fullName>
    </submittedName>
</protein>
<dbReference type="Proteomes" id="UP001058074">
    <property type="component" value="Unassembled WGS sequence"/>
</dbReference>
<proteinExistence type="predicted"/>
<reference evidence="1" key="1">
    <citation type="journal article" date="2025" name="Int. J. Syst. Evol. Microbiol.">
        <title>Inconstantimicrobium mannanitabidum sp. nov., a novel member of the family Clostridiaceae isolated from anoxic soil under the treatment of reductive soil disinfestation.</title>
        <authorList>
            <person name="Ueki A."/>
            <person name="Tonouchi A."/>
            <person name="Honma S."/>
            <person name="Kaku N."/>
            <person name="Ueki K."/>
        </authorList>
    </citation>
    <scope>NUCLEOTIDE SEQUENCE</scope>
    <source>
        <strain evidence="1">TW13</strain>
    </source>
</reference>
<keyword evidence="2" id="KW-1185">Reference proteome</keyword>
<accession>A0ACB5RBK4</accession>
<sequence length="94" mass="11225">MKNYKSVYQDIINDLDKAISIYKRIGFVKKFGFKEIESYNNSPMDTSIYMKFKVQFNVQFFLEAKKQNLPCHDKFCFLVIIILSSKTSLFFFHI</sequence>
<comment type="caution">
    <text evidence="1">The sequence shown here is derived from an EMBL/GenBank/DDBJ whole genome shotgun (WGS) entry which is preliminary data.</text>
</comment>
<dbReference type="EMBL" id="BROD01000001">
    <property type="protein sequence ID" value="GKX66537.1"/>
    <property type="molecule type" value="Genomic_DNA"/>
</dbReference>
<gene>
    <name evidence="1" type="ORF">rsdtw13_17950</name>
</gene>
<evidence type="ECO:0000313" key="1">
    <source>
        <dbReference type="EMBL" id="GKX66537.1"/>
    </source>
</evidence>